<feature type="region of interest" description="Disordered" evidence="2">
    <location>
        <begin position="349"/>
        <end position="373"/>
    </location>
</feature>
<evidence type="ECO:0000256" key="2">
    <source>
        <dbReference type="SAM" id="MobiDB-lite"/>
    </source>
</evidence>
<dbReference type="AlphaFoldDB" id="A0A139HZZ5"/>
<accession>A0A139HZZ5</accession>
<evidence type="ECO:0000313" key="3">
    <source>
        <dbReference type="EMBL" id="KXT08008.1"/>
    </source>
</evidence>
<feature type="coiled-coil region" evidence="1">
    <location>
        <begin position="80"/>
        <end position="117"/>
    </location>
</feature>
<feature type="compositionally biased region" description="Low complexity" evidence="2">
    <location>
        <begin position="354"/>
        <end position="367"/>
    </location>
</feature>
<dbReference type="OrthoDB" id="5314201at2759"/>
<organism evidence="3 4">
    <name type="scientific">Pseudocercospora musae</name>
    <dbReference type="NCBI Taxonomy" id="113226"/>
    <lineage>
        <taxon>Eukaryota</taxon>
        <taxon>Fungi</taxon>
        <taxon>Dikarya</taxon>
        <taxon>Ascomycota</taxon>
        <taxon>Pezizomycotina</taxon>
        <taxon>Dothideomycetes</taxon>
        <taxon>Dothideomycetidae</taxon>
        <taxon>Mycosphaerellales</taxon>
        <taxon>Mycosphaerellaceae</taxon>
        <taxon>Pseudocercospora</taxon>
    </lineage>
</organism>
<comment type="caution">
    <text evidence="3">The sequence shown here is derived from an EMBL/GenBank/DDBJ whole genome shotgun (WGS) entry which is preliminary data.</text>
</comment>
<protein>
    <recommendedName>
        <fullName evidence="5">HAUS augmin-like complex subunit 3 N-terminal domain-containing protein</fullName>
    </recommendedName>
</protein>
<evidence type="ECO:0000256" key="1">
    <source>
        <dbReference type="SAM" id="Coils"/>
    </source>
</evidence>
<name>A0A139HZZ5_9PEZI</name>
<gene>
    <name evidence="3" type="ORF">AC579_5975</name>
</gene>
<dbReference type="Proteomes" id="UP000073492">
    <property type="component" value="Unassembled WGS sequence"/>
</dbReference>
<keyword evidence="4" id="KW-1185">Reference proteome</keyword>
<evidence type="ECO:0008006" key="5">
    <source>
        <dbReference type="Google" id="ProtNLM"/>
    </source>
</evidence>
<reference evidence="3 4" key="1">
    <citation type="submission" date="2015-07" db="EMBL/GenBank/DDBJ databases">
        <title>Comparative genomics of the Sigatoka disease complex on banana suggests a link between parallel evolutionary changes in Pseudocercospora fijiensis and Pseudocercospora eumusae and increased virulence on the banana host.</title>
        <authorList>
            <person name="Chang T.-C."/>
            <person name="Salvucci A."/>
            <person name="Crous P.W."/>
            <person name="Stergiopoulos I."/>
        </authorList>
    </citation>
    <scope>NUCLEOTIDE SEQUENCE [LARGE SCALE GENOMIC DNA]</scope>
    <source>
        <strain evidence="3 4">CBS 116634</strain>
    </source>
</reference>
<evidence type="ECO:0000313" key="4">
    <source>
        <dbReference type="Proteomes" id="UP000073492"/>
    </source>
</evidence>
<proteinExistence type="predicted"/>
<dbReference type="EMBL" id="LFZO01000503">
    <property type="protein sequence ID" value="KXT08008.1"/>
    <property type="molecule type" value="Genomic_DNA"/>
</dbReference>
<keyword evidence="1" id="KW-0175">Coiled coil</keyword>
<sequence length="517" mass="57698">MASTEMRHLVQVLADRNIELGEDDVAWAFEGSKTRKNATQWVQEYLQPPTLLTKEELAFYERHGIDTKAHSGENGRPLSELELETAMDSLEQSTAALEKQCEMLEKQQLALKKLQSQTSGSNTATLGANLQQTKFAHEKAKLDFDIDDLSSATTTLLRASMKQIESTIGGIPSNIDRLLEKDDRLLDGLQKLLPKLSDSASGIDEAEEVEQLCSTLSLLSIQEIHNRLDRVYKDAIVDFSRKRAPQKEFSDQQAKQRETLRAELHELGGEIDGLVGIVVEHQYRKSLKRGWMSARAHTNVQKAKWSEYTVAALLYLISRLDAIGEHIQRLHAHESTLRTISSTLDEALASEQVKSSAQAPTSPTPSKAESKGLKPLRLVQANISEAQDPAVTFLREHDIRVSENISIGKLMPILGIKSQEQREKLARLARSTETNIADSISQSMAKSHADLEELRSAVMAYSAYGSVRLVDSSVQTHMDELEHDTQRLGDEMRMLDIDAIAKTTRDKQEAVVKRVVA</sequence>